<gene>
    <name evidence="2" type="ORF">PCOS0759_LOCUS1356</name>
</gene>
<reference evidence="2" key="1">
    <citation type="submission" date="2021-01" db="EMBL/GenBank/DDBJ databases">
        <authorList>
            <person name="Corre E."/>
            <person name="Pelletier E."/>
            <person name="Niang G."/>
            <person name="Scheremetjew M."/>
            <person name="Finn R."/>
            <person name="Kale V."/>
            <person name="Holt S."/>
            <person name="Cochrane G."/>
            <person name="Meng A."/>
            <person name="Brown T."/>
            <person name="Cohen L."/>
        </authorList>
    </citation>
    <scope>NUCLEOTIDE SEQUENCE</scope>
    <source>
        <strain evidence="2">WS</strain>
    </source>
</reference>
<name>A0A7S1KLX6_9EUKA</name>
<feature type="region of interest" description="Disordered" evidence="1">
    <location>
        <begin position="66"/>
        <end position="90"/>
    </location>
</feature>
<sequence>MLDPSYISPHDPHQSPSQSIISHLKHENSQLRDDVSHYKQKYAKLYELFVTQKEETMYWMEKCERKENDQPDAAARSSLRRHGTHSNNEDSYYDATAAEHHGSSQTLPPRRDYYSQQPQIDVAQQNNNASGYARRNRNTYDIPSKIGSTSLPPIHSNNPQAHLRHSFHANQYDEDSRTSAVAFKQQQQRDYNLPPLRKSFDHSPNGRSEVKVSQPPGGVSSINLFGGY</sequence>
<protein>
    <submittedName>
        <fullName evidence="2">Uncharacterized protein</fullName>
    </submittedName>
</protein>
<organism evidence="2">
    <name type="scientific">Percolomonas cosmopolitus</name>
    <dbReference type="NCBI Taxonomy" id="63605"/>
    <lineage>
        <taxon>Eukaryota</taxon>
        <taxon>Discoba</taxon>
        <taxon>Heterolobosea</taxon>
        <taxon>Tetramitia</taxon>
        <taxon>Eutetramitia</taxon>
        <taxon>Percolomonadidae</taxon>
        <taxon>Percolomonas</taxon>
    </lineage>
</organism>
<evidence type="ECO:0000256" key="1">
    <source>
        <dbReference type="SAM" id="MobiDB-lite"/>
    </source>
</evidence>
<accession>A0A7S1KLX6</accession>
<dbReference type="EMBL" id="HBGD01001631">
    <property type="protein sequence ID" value="CAD9078124.1"/>
    <property type="molecule type" value="Transcribed_RNA"/>
</dbReference>
<feature type="region of interest" description="Disordered" evidence="1">
    <location>
        <begin position="194"/>
        <end position="228"/>
    </location>
</feature>
<feature type="region of interest" description="Disordered" evidence="1">
    <location>
        <begin position="123"/>
        <end position="144"/>
    </location>
</feature>
<evidence type="ECO:0000313" key="2">
    <source>
        <dbReference type="EMBL" id="CAD9078124.1"/>
    </source>
</evidence>
<proteinExistence type="predicted"/>
<dbReference type="AlphaFoldDB" id="A0A7S1KLX6"/>